<accession>A0A3N0BE11</accession>
<reference evidence="2" key="1">
    <citation type="submission" date="2018-05" db="EMBL/GenBank/DDBJ databases">
        <title>Genome Sequencing of selected type strains of the family Eggerthellaceae.</title>
        <authorList>
            <person name="Danylec N."/>
            <person name="Stoll D.A."/>
            <person name="Doetsch A."/>
            <person name="Huch M."/>
        </authorList>
    </citation>
    <scope>NUCLEOTIDE SEQUENCE [LARGE SCALE GENOMIC DNA]</scope>
    <source>
        <strain evidence="2">DSM 16106</strain>
    </source>
</reference>
<dbReference type="EMBL" id="QICD01000006">
    <property type="protein sequence ID" value="RNL46021.1"/>
    <property type="molecule type" value="Genomic_DNA"/>
</dbReference>
<protein>
    <submittedName>
        <fullName evidence="1">CopG family transcriptional regulator</fullName>
    </submittedName>
</protein>
<gene>
    <name evidence="1" type="ORF">DMP08_04755</name>
</gene>
<dbReference type="AlphaFoldDB" id="A0A3N0BE11"/>
<evidence type="ECO:0000313" key="1">
    <source>
        <dbReference type="EMBL" id="RNL46021.1"/>
    </source>
</evidence>
<keyword evidence="2" id="KW-1185">Reference proteome</keyword>
<name>A0A3N0BE11_9ACTN</name>
<comment type="caution">
    <text evidence="1">The sequence shown here is derived from an EMBL/GenBank/DDBJ whole genome shotgun (WGS) entry which is preliminary data.</text>
</comment>
<proteinExistence type="predicted"/>
<sequence length="136" mass="15580">MSYVHTFSCRLSDDDRRRLAEQAGRLELKSSEYLRYLIRIPLADKDSASSARCVVIDADAMVAMARELTKWGYHYNQAVHSMNTISLFIKRGRLEADYFSRTIGEINESLREVESGRLELASRLAEMERSVLVGDE</sequence>
<organism evidence="1 2">
    <name type="scientific">Paraeggerthella hongkongensis</name>
    <dbReference type="NCBI Taxonomy" id="230658"/>
    <lineage>
        <taxon>Bacteria</taxon>
        <taxon>Bacillati</taxon>
        <taxon>Actinomycetota</taxon>
        <taxon>Coriobacteriia</taxon>
        <taxon>Eggerthellales</taxon>
        <taxon>Eggerthellaceae</taxon>
        <taxon>Paraeggerthella</taxon>
    </lineage>
</organism>
<dbReference type="Proteomes" id="UP000278632">
    <property type="component" value="Unassembled WGS sequence"/>
</dbReference>
<evidence type="ECO:0000313" key="2">
    <source>
        <dbReference type="Proteomes" id="UP000278632"/>
    </source>
</evidence>
<dbReference type="OrthoDB" id="3191612at2"/>
<dbReference type="RefSeq" id="WP_123191827.1">
    <property type="nucleotide sequence ID" value="NZ_QICD01000006.1"/>
</dbReference>